<organism evidence="1 2">
    <name type="scientific">Plasmodium relictum</name>
    <dbReference type="NCBI Taxonomy" id="85471"/>
    <lineage>
        <taxon>Eukaryota</taxon>
        <taxon>Sar</taxon>
        <taxon>Alveolata</taxon>
        <taxon>Apicomplexa</taxon>
        <taxon>Aconoidasida</taxon>
        <taxon>Haemosporida</taxon>
        <taxon>Plasmodiidae</taxon>
        <taxon>Plasmodium</taxon>
        <taxon>Plasmodium (Haemamoeba)</taxon>
    </lineage>
</organism>
<dbReference type="RefSeq" id="XP_028534092.1">
    <property type="nucleotide sequence ID" value="XM_028677732.1"/>
</dbReference>
<evidence type="ECO:0000313" key="2">
    <source>
        <dbReference type="Proteomes" id="UP000220158"/>
    </source>
</evidence>
<proteinExistence type="predicted"/>
<gene>
    <name evidence="1" type="ORF">PRELSG_1144000</name>
</gene>
<dbReference type="EMBL" id="LN835306">
    <property type="protein sequence ID" value="CRH01091.1"/>
    <property type="molecule type" value="Genomic_DNA"/>
</dbReference>
<keyword evidence="2" id="KW-1185">Reference proteome</keyword>
<evidence type="ECO:0000313" key="1">
    <source>
        <dbReference type="EMBL" id="CRH01091.1"/>
    </source>
</evidence>
<name>A0A1J1H865_PLARL</name>
<protein>
    <submittedName>
        <fullName evidence="1">Uncharacterized protein</fullName>
    </submittedName>
</protein>
<accession>A0A1J1H865</accession>
<dbReference type="AlphaFoldDB" id="A0A1J1H865"/>
<dbReference type="KEGG" id="prel:PRELSG_1144000"/>
<dbReference type="GeneID" id="39737218"/>
<dbReference type="Proteomes" id="UP000220158">
    <property type="component" value="Chromosome 11"/>
</dbReference>
<sequence length="619" mass="73310">MHFDESKIKLILTNSNNYKNIEEAFQFFCKEINSKSDNIISEELLGEILYIGIIIKKNVKSLNKKNIKNWLEKSRNYHIDVDILLVNENNVEISALSNKFHLLQENYFENDFKRTYKKVIAKRKHSTCNLPEDYLTKKEIDNEISCDNVGDKEYDNVLCNLEKIQNDKKLLHKEINDKVLIDLDNNKYLSKEIEKMFFLNNSSYCIEGLIYLIELPLTISQKYINKILNLKIQLFENTKKEKNKNFTFLNEKHSNDLKNIFDSPPLLLNNVQWSSTFTSNVLYEKEKKKKMINTNDDEENNFFLNMYDEKNYKDSEYNFPLNVNLQNICKSLNKYDEFMYKRNSKSNNKSLILNKNIIVVKPLNIRYKIIDHYLYLEIENITKNNKIEIYELFSRSINIDSNIFPFSLYPEDMYSFFFPIVNFVQLLSFNNLKKKNSVERKNSEEKINNTKNPKIIEKYKNNDEILTFYINNDKTIISLCLKWCIDNSSNNFIWSQYCIEVEMPTQNLFNLEISFVKEINYSSILIAVFSFYNNHREDIDLEIQIQDNNNIINNKMQSSLISFNSLIDVGIIKPYECKSVNVKLLAIMLGLHNIPYVKIKNKLTNKVYLVDLGSILVTE</sequence>
<dbReference type="VEuPathDB" id="PlasmoDB:PRELSG_1144000"/>
<dbReference type="OrthoDB" id="378045at2759"/>
<dbReference type="OMA" id="CMEVEMP"/>
<reference evidence="1 2" key="1">
    <citation type="submission" date="2015-04" db="EMBL/GenBank/DDBJ databases">
        <authorList>
            <consortium name="Pathogen Informatics"/>
        </authorList>
    </citation>
    <scope>NUCLEOTIDE SEQUENCE [LARGE SCALE GENOMIC DNA]</scope>
    <source>
        <strain evidence="1 2">SGS1</strain>
    </source>
</reference>